<keyword evidence="4" id="KW-1185">Reference proteome</keyword>
<protein>
    <submittedName>
        <fullName evidence="3">Uncharacterized protein</fullName>
    </submittedName>
</protein>
<dbReference type="EMBL" id="JACXAD010000008">
    <property type="protein sequence ID" value="MBD2767992.1"/>
    <property type="molecule type" value="Genomic_DNA"/>
</dbReference>
<feature type="chain" id="PRO_5037341367" evidence="2">
    <location>
        <begin position="20"/>
        <end position="109"/>
    </location>
</feature>
<organism evidence="3 4">
    <name type="scientific">Hymenobacter montanus</name>
    <dbReference type="NCBI Taxonomy" id="2771359"/>
    <lineage>
        <taxon>Bacteria</taxon>
        <taxon>Pseudomonadati</taxon>
        <taxon>Bacteroidota</taxon>
        <taxon>Cytophagia</taxon>
        <taxon>Cytophagales</taxon>
        <taxon>Hymenobacteraceae</taxon>
        <taxon>Hymenobacter</taxon>
    </lineage>
</organism>
<reference evidence="3" key="1">
    <citation type="submission" date="2020-09" db="EMBL/GenBank/DDBJ databases">
        <authorList>
            <person name="Kim M.K."/>
        </authorList>
    </citation>
    <scope>NUCLEOTIDE SEQUENCE</scope>
    <source>
        <strain evidence="3">BT664</strain>
    </source>
</reference>
<dbReference type="AlphaFoldDB" id="A0A927BC03"/>
<evidence type="ECO:0000313" key="3">
    <source>
        <dbReference type="EMBL" id="MBD2767992.1"/>
    </source>
</evidence>
<evidence type="ECO:0000256" key="2">
    <source>
        <dbReference type="SAM" id="SignalP"/>
    </source>
</evidence>
<gene>
    <name evidence="3" type="ORF">IC235_08815</name>
</gene>
<name>A0A927BC03_9BACT</name>
<feature type="signal peptide" evidence="2">
    <location>
        <begin position="1"/>
        <end position="19"/>
    </location>
</feature>
<feature type="region of interest" description="Disordered" evidence="1">
    <location>
        <begin position="85"/>
        <end position="109"/>
    </location>
</feature>
<comment type="caution">
    <text evidence="3">The sequence shown here is derived from an EMBL/GenBank/DDBJ whole genome shotgun (WGS) entry which is preliminary data.</text>
</comment>
<sequence length="109" mass="11135">MKTLGLFITACAICTTAFAQQEKPHTEVKKRDNGTVKITTVNADGSRTVTKTGKTNLGAAADNTKDAAGNVLKKAGKAIKKGAKKVAGGAKKVSGTAKKGTSKAEEATE</sequence>
<feature type="compositionally biased region" description="Low complexity" evidence="1">
    <location>
        <begin position="85"/>
        <end position="99"/>
    </location>
</feature>
<keyword evidence="2" id="KW-0732">Signal</keyword>
<accession>A0A927BC03</accession>
<proteinExistence type="predicted"/>
<dbReference type="Proteomes" id="UP000612233">
    <property type="component" value="Unassembled WGS sequence"/>
</dbReference>
<evidence type="ECO:0000256" key="1">
    <source>
        <dbReference type="SAM" id="MobiDB-lite"/>
    </source>
</evidence>
<evidence type="ECO:0000313" key="4">
    <source>
        <dbReference type="Proteomes" id="UP000612233"/>
    </source>
</evidence>
<dbReference type="RefSeq" id="WP_191004811.1">
    <property type="nucleotide sequence ID" value="NZ_JACXAD010000008.1"/>
</dbReference>